<dbReference type="EMBL" id="CP075371">
    <property type="protein sequence ID" value="QVT77792.1"/>
    <property type="molecule type" value="Genomic_DNA"/>
</dbReference>
<proteinExistence type="predicted"/>
<evidence type="ECO:0000259" key="2">
    <source>
        <dbReference type="Pfam" id="PF07859"/>
    </source>
</evidence>
<dbReference type="InterPro" id="IPR050300">
    <property type="entry name" value="GDXG_lipolytic_enzyme"/>
</dbReference>
<dbReference type="Proteomes" id="UP000679307">
    <property type="component" value="Chromosome"/>
</dbReference>
<dbReference type="Gene3D" id="3.40.50.1820">
    <property type="entry name" value="alpha/beta hydrolase"/>
    <property type="match status" value="1"/>
</dbReference>
<evidence type="ECO:0000256" key="1">
    <source>
        <dbReference type="ARBA" id="ARBA00022801"/>
    </source>
</evidence>
<name>A0ABX8EFG2_9ACTN</name>
<dbReference type="InterPro" id="IPR013094">
    <property type="entry name" value="AB_hydrolase_3"/>
</dbReference>
<sequence>MNDALRPDVQSLVDAFSTLGVKPHEQLGVLAARRAMEQVTRSQSERAPIALVHDVKITGGDGHIPARVYNPAPREELPLVVYAHGGGWCLGSVHAADGPCRRLARAARAVVVSLEYRLAPESPFPAPLADCMAAVDAIVADPGLVGARPTRIVMMGDSAGGNLVLGTALQRRDAGLTSADALVLVYPCVASPHTNARPSMRENAHAPVLTKSTMAWYWDTHLDGRDADARVDILGRTDLTGLPPTLVVAAGLDPLRDEAIELAQTLQEVGVTTSVLHYPGAVHGFWSLDGVLEQAAELDGDIANFMAAL</sequence>
<dbReference type="Pfam" id="PF07859">
    <property type="entry name" value="Abhydrolase_3"/>
    <property type="match status" value="1"/>
</dbReference>
<dbReference type="SUPFAM" id="SSF53474">
    <property type="entry name" value="alpha/beta-Hydrolases"/>
    <property type="match status" value="1"/>
</dbReference>
<keyword evidence="1 3" id="KW-0378">Hydrolase</keyword>
<dbReference type="PANTHER" id="PTHR48081:SF8">
    <property type="entry name" value="ALPHA_BETA HYDROLASE FOLD-3 DOMAIN-CONTAINING PROTEIN-RELATED"/>
    <property type="match status" value="1"/>
</dbReference>
<dbReference type="EC" id="3.1.1.1" evidence="3"/>
<accession>A0ABX8EFG2</accession>
<keyword evidence="4" id="KW-1185">Reference proteome</keyword>
<dbReference type="RefSeq" id="WP_214057466.1">
    <property type="nucleotide sequence ID" value="NZ_BAAAHS010000301.1"/>
</dbReference>
<reference evidence="3 4" key="1">
    <citation type="submission" date="2021-05" db="EMBL/GenBank/DDBJ databases">
        <title>Complete genome of Nocardioides aquaticus KCTC 9944T isolated from meromictic and hypersaline Ekho Lake, Antarctica.</title>
        <authorList>
            <person name="Hwang K."/>
            <person name="Kim K.M."/>
            <person name="Choe H."/>
        </authorList>
    </citation>
    <scope>NUCLEOTIDE SEQUENCE [LARGE SCALE GENOMIC DNA]</scope>
    <source>
        <strain evidence="3 4">KCTC 9944</strain>
    </source>
</reference>
<dbReference type="GO" id="GO:0106435">
    <property type="term" value="F:carboxylesterase activity"/>
    <property type="evidence" value="ECO:0007669"/>
    <property type="project" value="UniProtKB-EC"/>
</dbReference>
<feature type="domain" description="Alpha/beta hydrolase fold-3" evidence="2">
    <location>
        <begin position="80"/>
        <end position="286"/>
    </location>
</feature>
<dbReference type="PANTHER" id="PTHR48081">
    <property type="entry name" value="AB HYDROLASE SUPERFAMILY PROTEIN C4A8.06C"/>
    <property type="match status" value="1"/>
</dbReference>
<evidence type="ECO:0000313" key="4">
    <source>
        <dbReference type="Proteomes" id="UP000679307"/>
    </source>
</evidence>
<gene>
    <name evidence="3" type="primary">nlhH_2</name>
    <name evidence="3" type="ORF">ENKNEFLB_00161</name>
</gene>
<protein>
    <submittedName>
        <fullName evidence="3">Carboxylesterase NlhH</fullName>
        <ecNumber evidence="3">3.1.1.1</ecNumber>
    </submittedName>
</protein>
<organism evidence="3 4">
    <name type="scientific">Nocardioides aquaticus</name>
    <dbReference type="NCBI Taxonomy" id="160826"/>
    <lineage>
        <taxon>Bacteria</taxon>
        <taxon>Bacillati</taxon>
        <taxon>Actinomycetota</taxon>
        <taxon>Actinomycetes</taxon>
        <taxon>Propionibacteriales</taxon>
        <taxon>Nocardioidaceae</taxon>
        <taxon>Nocardioides</taxon>
    </lineage>
</organism>
<evidence type="ECO:0000313" key="3">
    <source>
        <dbReference type="EMBL" id="QVT77792.1"/>
    </source>
</evidence>
<dbReference type="InterPro" id="IPR029058">
    <property type="entry name" value="AB_hydrolase_fold"/>
</dbReference>